<comment type="caution">
    <text evidence="1">The sequence shown here is derived from an EMBL/GenBank/DDBJ whole genome shotgun (WGS) entry which is preliminary data.</text>
</comment>
<reference evidence="1 2" key="1">
    <citation type="submission" date="2018-12" db="EMBL/GenBank/DDBJ databases">
        <title>The complete genome of the methanogenic archaea of the candidate phylum Verstraetearchaeota, obtained from the metagenome of underground thermal water.</title>
        <authorList>
            <person name="Kadnikov V.V."/>
            <person name="Mardanov A.V."/>
            <person name="Beletsky A.V."/>
            <person name="Karnachuk O.V."/>
            <person name="Ravin N.V."/>
        </authorList>
    </citation>
    <scope>NUCLEOTIDE SEQUENCE [LARGE SCALE GENOMIC DNA]</scope>
    <source>
        <strain evidence="1">Ch88</strain>
    </source>
</reference>
<sequence length="44" mass="4825">MQCADTGEFTKNMLSIIIGGDGIDARTPRSRWLRGFEVLKGIGL</sequence>
<evidence type="ECO:0000313" key="2">
    <source>
        <dbReference type="Proteomes" id="UP000288215"/>
    </source>
</evidence>
<accession>A0A444L5N9</accession>
<evidence type="ECO:0000313" key="1">
    <source>
        <dbReference type="EMBL" id="RWX72880.1"/>
    </source>
</evidence>
<dbReference type="EMBL" id="RXGA01000003">
    <property type="protein sequence ID" value="RWX72880.1"/>
    <property type="molecule type" value="Genomic_DNA"/>
</dbReference>
<gene>
    <name evidence="1" type="ORF">Metus_0854</name>
</gene>
<organism evidence="1 2">
    <name type="scientific">Methanosuratincola subterraneus</name>
    <dbReference type="NCBI Taxonomy" id="2593994"/>
    <lineage>
        <taxon>Archaea</taxon>
        <taxon>Thermoproteota</taxon>
        <taxon>Methanosuratincolia</taxon>
        <taxon>Candidatus Methanomethylicales</taxon>
        <taxon>Candidatus Methanomethylicaceae</taxon>
        <taxon>Candidatus Methanosuratincola (ex Vanwonterghem et al. 2016)</taxon>
    </lineage>
</organism>
<protein>
    <submittedName>
        <fullName evidence="1">Uncharacterized protein</fullName>
    </submittedName>
</protein>
<proteinExistence type="predicted"/>
<name>A0A444L5N9_METS7</name>
<dbReference type="AlphaFoldDB" id="A0A444L5N9"/>
<dbReference type="Proteomes" id="UP000288215">
    <property type="component" value="Unassembled WGS sequence"/>
</dbReference>